<dbReference type="OrthoDB" id="9909311at2759"/>
<keyword evidence="1" id="KW-0238">DNA-binding</keyword>
<organism evidence="5 6">
    <name type="scientific">Leucocoprinus leucothites</name>
    <dbReference type="NCBI Taxonomy" id="201217"/>
    <lineage>
        <taxon>Eukaryota</taxon>
        <taxon>Fungi</taxon>
        <taxon>Dikarya</taxon>
        <taxon>Basidiomycota</taxon>
        <taxon>Agaricomycotina</taxon>
        <taxon>Agaricomycetes</taxon>
        <taxon>Agaricomycetidae</taxon>
        <taxon>Agaricales</taxon>
        <taxon>Agaricineae</taxon>
        <taxon>Agaricaceae</taxon>
        <taxon>Leucocoprinus</taxon>
    </lineage>
</organism>
<dbReference type="InterPro" id="IPR009057">
    <property type="entry name" value="Homeodomain-like_sf"/>
</dbReference>
<evidence type="ECO:0000259" key="4">
    <source>
        <dbReference type="PROSITE" id="PS51253"/>
    </source>
</evidence>
<reference evidence="5 6" key="1">
    <citation type="journal article" date="2020" name="ISME J.">
        <title>Uncovering the hidden diversity of litter-decomposition mechanisms in mushroom-forming fungi.</title>
        <authorList>
            <person name="Floudas D."/>
            <person name="Bentzer J."/>
            <person name="Ahren D."/>
            <person name="Johansson T."/>
            <person name="Persson P."/>
            <person name="Tunlid A."/>
        </authorList>
    </citation>
    <scope>NUCLEOTIDE SEQUENCE [LARGE SCALE GENOMIC DNA]</scope>
    <source>
        <strain evidence="5 6">CBS 146.42</strain>
    </source>
</reference>
<proteinExistence type="predicted"/>
<dbReference type="PANTHER" id="PTHR19303:SF70">
    <property type="entry name" value="HTH CENPB-TYPE DOMAIN-CONTAINING PROTEIN"/>
    <property type="match status" value="1"/>
</dbReference>
<accession>A0A8H5G8N7</accession>
<dbReference type="GO" id="GO:0003677">
    <property type="term" value="F:DNA binding"/>
    <property type="evidence" value="ECO:0007669"/>
    <property type="project" value="UniProtKB-KW"/>
</dbReference>
<dbReference type="InterPro" id="IPR006600">
    <property type="entry name" value="HTH_CenpB_DNA-bd_dom"/>
</dbReference>
<comment type="caution">
    <text evidence="5">The sequence shown here is derived from an EMBL/GenBank/DDBJ whole genome shotgun (WGS) entry which is preliminary data.</text>
</comment>
<dbReference type="SMART" id="SM00674">
    <property type="entry name" value="CENPB"/>
    <property type="match status" value="1"/>
</dbReference>
<feature type="compositionally biased region" description="Polar residues" evidence="3">
    <location>
        <begin position="130"/>
        <end position="141"/>
    </location>
</feature>
<evidence type="ECO:0000313" key="6">
    <source>
        <dbReference type="Proteomes" id="UP000559027"/>
    </source>
</evidence>
<feature type="compositionally biased region" description="Polar residues" evidence="3">
    <location>
        <begin position="50"/>
        <end position="70"/>
    </location>
</feature>
<dbReference type="GO" id="GO:0005634">
    <property type="term" value="C:nucleus"/>
    <property type="evidence" value="ECO:0007669"/>
    <property type="project" value="TreeGrafter"/>
</dbReference>
<dbReference type="Pfam" id="PF03221">
    <property type="entry name" value="HTH_Tnp_Tc5"/>
    <property type="match status" value="1"/>
</dbReference>
<feature type="compositionally biased region" description="Basic and acidic residues" evidence="3">
    <location>
        <begin position="97"/>
        <end position="109"/>
    </location>
</feature>
<dbReference type="Gene3D" id="1.10.10.60">
    <property type="entry name" value="Homeodomain-like"/>
    <property type="match status" value="2"/>
</dbReference>
<sequence>MNDSWNTNYTCSVPSSFEPTADPSSMFPSITSRPQESYPSPASSIPSPSRAAQQESNTSQDQTLSNTQDHQINDCYASSYVDPPIDHDGRPPSGRLSRLEYRGQRRRDGMQSPYPRNNSALSPRHYPSSYEGSASRPQSPICSREDQYGMNVMPTVPLMMQNQTYRLPTPSTTMSPNSLVPYPASPDHEYPGHSEVGSTSHPYNNRPPSPAPSNVSSRSDLGNRDTPDVPRDSLDRDITSPARPKPKKAKLTNALRKEICLYQQQHPHQKQEEIAQRFGVERSTVSKILKEKKNWLNIEDGVAEPPRHRPPKHPRLEEEMLLWLKELSDAGETITDAKIQKKALEIAEELRKKYGTIGSEKGKDKDESFKASAGWIENFKRRHHVKGGVWLGRPKSAEPEIEDAPMASQEPEVVHPLPVSDEQYIHHSQSDMTSAMEIEDHPDDFVTADELPKGVPNKEQAERAYHILTHYLDSNVQTLEPLGYTPEHRQNLHDMFHNVFFKTSSPTAQL</sequence>
<feature type="compositionally biased region" description="Polar residues" evidence="3">
    <location>
        <begin position="1"/>
        <end position="35"/>
    </location>
</feature>
<dbReference type="AlphaFoldDB" id="A0A8H5G8N7"/>
<dbReference type="InterPro" id="IPR050863">
    <property type="entry name" value="CenT-Element_Derived"/>
</dbReference>
<name>A0A8H5G8N7_9AGAR</name>
<keyword evidence="6" id="KW-1185">Reference proteome</keyword>
<gene>
    <name evidence="5" type="ORF">D9756_004762</name>
</gene>
<feature type="compositionally biased region" description="Basic and acidic residues" evidence="3">
    <location>
        <begin position="221"/>
        <end position="238"/>
    </location>
</feature>
<evidence type="ECO:0000256" key="3">
    <source>
        <dbReference type="SAM" id="MobiDB-lite"/>
    </source>
</evidence>
<dbReference type="EMBL" id="JAACJO010000003">
    <property type="protein sequence ID" value="KAF5360402.1"/>
    <property type="molecule type" value="Genomic_DNA"/>
</dbReference>
<evidence type="ECO:0000256" key="2">
    <source>
        <dbReference type="ARBA" id="ARBA00023242"/>
    </source>
</evidence>
<dbReference type="Pfam" id="PF04218">
    <property type="entry name" value="CENP-B_N"/>
    <property type="match status" value="1"/>
</dbReference>
<feature type="compositionally biased region" description="Polar residues" evidence="3">
    <location>
        <begin position="166"/>
        <end position="178"/>
    </location>
</feature>
<keyword evidence="2" id="KW-0539">Nucleus</keyword>
<feature type="region of interest" description="Disordered" evidence="3">
    <location>
        <begin position="1"/>
        <end position="145"/>
    </location>
</feature>
<dbReference type="PANTHER" id="PTHR19303">
    <property type="entry name" value="TRANSPOSON"/>
    <property type="match status" value="1"/>
</dbReference>
<dbReference type="PROSITE" id="PS51253">
    <property type="entry name" value="HTH_CENPB"/>
    <property type="match status" value="1"/>
</dbReference>
<dbReference type="InterPro" id="IPR007889">
    <property type="entry name" value="HTH_Psq"/>
</dbReference>
<protein>
    <recommendedName>
        <fullName evidence="4">HTH CENPB-type domain-containing protein</fullName>
    </recommendedName>
</protein>
<evidence type="ECO:0000256" key="1">
    <source>
        <dbReference type="ARBA" id="ARBA00023125"/>
    </source>
</evidence>
<feature type="domain" description="HTH CENPB-type" evidence="4">
    <location>
        <begin position="304"/>
        <end position="389"/>
    </location>
</feature>
<dbReference type="Proteomes" id="UP000559027">
    <property type="component" value="Unassembled WGS sequence"/>
</dbReference>
<feature type="region of interest" description="Disordered" evidence="3">
    <location>
        <begin position="166"/>
        <end position="251"/>
    </location>
</feature>
<feature type="compositionally biased region" description="Low complexity" evidence="3">
    <location>
        <begin position="37"/>
        <end position="49"/>
    </location>
</feature>
<evidence type="ECO:0000313" key="5">
    <source>
        <dbReference type="EMBL" id="KAF5360402.1"/>
    </source>
</evidence>
<dbReference type="SUPFAM" id="SSF46689">
    <property type="entry name" value="Homeodomain-like"/>
    <property type="match status" value="2"/>
</dbReference>